<reference evidence="1" key="1">
    <citation type="submission" date="2017-07" db="EMBL/GenBank/DDBJ databases">
        <authorList>
            <person name="Mikheyev A."/>
            <person name="Grau M."/>
        </authorList>
    </citation>
    <scope>NUCLEOTIDE SEQUENCE</scope>
    <source>
        <tissue evidence="1">Venom_gland</tissue>
    </source>
</reference>
<dbReference type="SUPFAM" id="SSF56219">
    <property type="entry name" value="DNase I-like"/>
    <property type="match status" value="1"/>
</dbReference>
<dbReference type="AlphaFoldDB" id="A0A2D4PIH6"/>
<name>A0A2D4PIH6_MICSU</name>
<reference evidence="1" key="2">
    <citation type="submission" date="2017-11" db="EMBL/GenBank/DDBJ databases">
        <title>Coralsnake Venomics: Analyses of Venom Gland Transcriptomes and Proteomes of Six Brazilian Taxa.</title>
        <authorList>
            <person name="Aird S.D."/>
            <person name="Jorge da Silva N."/>
            <person name="Qiu L."/>
            <person name="Villar-Briones A."/>
            <person name="Aparecida-Saddi V."/>
            <person name="Campos-Telles M.P."/>
            <person name="Grau M."/>
            <person name="Mikheyev A.S."/>
        </authorList>
    </citation>
    <scope>NUCLEOTIDE SEQUENCE</scope>
    <source>
        <tissue evidence="1">Venom_gland</tissue>
    </source>
</reference>
<protein>
    <recommendedName>
        <fullName evidence="2">Endonuclease/exonuclease/phosphatase domain-containing protein</fullName>
    </recommendedName>
</protein>
<proteinExistence type="predicted"/>
<evidence type="ECO:0008006" key="2">
    <source>
        <dbReference type="Google" id="ProtNLM"/>
    </source>
</evidence>
<organism evidence="1">
    <name type="scientific">Micrurus surinamensis</name>
    <name type="common">Surinam coral snake</name>
    <dbReference type="NCBI Taxonomy" id="129470"/>
    <lineage>
        <taxon>Eukaryota</taxon>
        <taxon>Metazoa</taxon>
        <taxon>Chordata</taxon>
        <taxon>Craniata</taxon>
        <taxon>Vertebrata</taxon>
        <taxon>Euteleostomi</taxon>
        <taxon>Lepidosauria</taxon>
        <taxon>Squamata</taxon>
        <taxon>Bifurcata</taxon>
        <taxon>Unidentata</taxon>
        <taxon>Episquamata</taxon>
        <taxon>Toxicofera</taxon>
        <taxon>Serpentes</taxon>
        <taxon>Colubroidea</taxon>
        <taxon>Elapidae</taxon>
        <taxon>Elapinae</taxon>
        <taxon>Micrurus</taxon>
    </lineage>
</organism>
<evidence type="ECO:0000313" key="1">
    <source>
        <dbReference type="EMBL" id="LAB57860.1"/>
    </source>
</evidence>
<sequence>MNICILGDFNAIVDHQKDHSSGGRKRKKKRVLPKACEEVMTELSLIDVWRKLNPKEKQFTFYSNPHQSWTQIDMVWMNGEIVNELKEIEILPNKWADHNPIRII</sequence>
<dbReference type="EMBL" id="IACN01075682">
    <property type="protein sequence ID" value="LAB57860.1"/>
    <property type="molecule type" value="Transcribed_RNA"/>
</dbReference>
<dbReference type="InterPro" id="IPR036691">
    <property type="entry name" value="Endo/exonu/phosph_ase_sf"/>
</dbReference>
<accession>A0A2D4PIH6</accession>
<dbReference type="Gene3D" id="3.60.10.10">
    <property type="entry name" value="Endonuclease/exonuclease/phosphatase"/>
    <property type="match status" value="1"/>
</dbReference>